<dbReference type="GO" id="GO:0005840">
    <property type="term" value="C:ribosome"/>
    <property type="evidence" value="ECO:0007669"/>
    <property type="project" value="UniProtKB-KW"/>
</dbReference>
<dbReference type="Proteomes" id="UP000785200">
    <property type="component" value="Unassembled WGS sequence"/>
</dbReference>
<dbReference type="GO" id="GO:0003697">
    <property type="term" value="F:single-stranded DNA binding"/>
    <property type="evidence" value="ECO:0007669"/>
    <property type="project" value="InterPro"/>
</dbReference>
<protein>
    <recommendedName>
        <fullName evidence="8">Large ribosomal subunit protein mL67</fullName>
    </recommendedName>
</protein>
<keyword evidence="4" id="KW-0805">Transcription regulation</keyword>
<dbReference type="PANTHER" id="PTHR28184">
    <property type="entry name" value="MITOCHONDRIAL HOMOLOGOUS RECOMBINATION PROTEIN 1"/>
    <property type="match status" value="1"/>
</dbReference>
<evidence type="ECO:0000313" key="10">
    <source>
        <dbReference type="EMBL" id="KAG0646792.1"/>
    </source>
</evidence>
<evidence type="ECO:0000256" key="8">
    <source>
        <dbReference type="ARBA" id="ARBA00035185"/>
    </source>
</evidence>
<dbReference type="Pfam" id="PF12829">
    <property type="entry name" value="Mhr1"/>
    <property type="match status" value="1"/>
</dbReference>
<comment type="caution">
    <text evidence="10">The sequence shown here is derived from an EMBL/GenBank/DDBJ whole genome shotgun (WGS) entry which is preliminary data.</text>
</comment>
<keyword evidence="11" id="KW-1185">Reference proteome</keyword>
<evidence type="ECO:0000256" key="5">
    <source>
        <dbReference type="ARBA" id="ARBA00023128"/>
    </source>
</evidence>
<dbReference type="OrthoDB" id="5333655at2759"/>
<evidence type="ECO:0000256" key="4">
    <source>
        <dbReference type="ARBA" id="ARBA00023015"/>
    </source>
</evidence>
<accession>A0A9P6VFC5</accession>
<evidence type="ECO:0000256" key="6">
    <source>
        <dbReference type="ARBA" id="ARBA00023163"/>
    </source>
</evidence>
<proteinExistence type="inferred from homology"/>
<evidence type="ECO:0000256" key="9">
    <source>
        <dbReference type="SAM" id="MobiDB-lite"/>
    </source>
</evidence>
<sequence length="260" mass="28904">MSVRSTTDMIRHLVLTAHKVRHASTVPLPGASRKAKPEHGQQIFVYNHLQTKQVVYSLTKTLHNNAALRQLPFNGKKTVPRAIRKDLWYPLATISFPPGRGALGLSAFQKLRELRRLHETAWDPVDMMEEVEYKDGSSRMQPLTRRERGRKLMDQKANSVADMAVVLGTLGDGEGEVGEGEEQAQVQKEGGDVVVEVRWKDLVDAEYAETWPVSVIHDVLDGGSVGNAYGDAVRTAEESRASKPMLVEDAAKKKPEQLMA</sequence>
<name>A0A9P6VFC5_9HELO</name>
<feature type="region of interest" description="Disordered" evidence="9">
    <location>
        <begin position="236"/>
        <end position="260"/>
    </location>
</feature>
<gene>
    <name evidence="10" type="ORF">D0Z07_6311</name>
</gene>
<comment type="subcellular location">
    <subcellularLocation>
        <location evidence="1">Mitochondrion</location>
    </subcellularLocation>
</comment>
<evidence type="ECO:0000313" key="11">
    <source>
        <dbReference type="Proteomes" id="UP000785200"/>
    </source>
</evidence>
<comment type="similarity">
    <text evidence="2">Belongs to the mitochondrion-specific ribosomal protein mL67 family.</text>
</comment>
<keyword evidence="6" id="KW-0804">Transcription</keyword>
<evidence type="ECO:0000256" key="1">
    <source>
        <dbReference type="ARBA" id="ARBA00004173"/>
    </source>
</evidence>
<organism evidence="10 11">
    <name type="scientific">Hyphodiscus hymeniophilus</name>
    <dbReference type="NCBI Taxonomy" id="353542"/>
    <lineage>
        <taxon>Eukaryota</taxon>
        <taxon>Fungi</taxon>
        <taxon>Dikarya</taxon>
        <taxon>Ascomycota</taxon>
        <taxon>Pezizomycotina</taxon>
        <taxon>Leotiomycetes</taxon>
        <taxon>Helotiales</taxon>
        <taxon>Hyphodiscaceae</taxon>
        <taxon>Hyphodiscus</taxon>
    </lineage>
</organism>
<dbReference type="EMBL" id="VNKQ01000014">
    <property type="protein sequence ID" value="KAG0646792.1"/>
    <property type="molecule type" value="Genomic_DNA"/>
</dbReference>
<dbReference type="PANTHER" id="PTHR28184:SF1">
    <property type="entry name" value="LARGE RIBOSOMAL SUBUNIT PROTEIN ML67"/>
    <property type="match status" value="1"/>
</dbReference>
<dbReference type="GO" id="GO:0000150">
    <property type="term" value="F:DNA strand exchange activity"/>
    <property type="evidence" value="ECO:0007669"/>
    <property type="project" value="InterPro"/>
</dbReference>
<dbReference type="GO" id="GO:0005739">
    <property type="term" value="C:mitochondrion"/>
    <property type="evidence" value="ECO:0007669"/>
    <property type="project" value="UniProtKB-SubCell"/>
</dbReference>
<evidence type="ECO:0000256" key="3">
    <source>
        <dbReference type="ARBA" id="ARBA00022980"/>
    </source>
</evidence>
<keyword evidence="7" id="KW-0687">Ribonucleoprotein</keyword>
<dbReference type="AlphaFoldDB" id="A0A9P6VFC5"/>
<keyword evidence="5" id="KW-0496">Mitochondrion</keyword>
<dbReference type="InterPro" id="IPR024629">
    <property type="entry name" value="Ribosomal_mL67"/>
</dbReference>
<evidence type="ECO:0000256" key="7">
    <source>
        <dbReference type="ARBA" id="ARBA00023274"/>
    </source>
</evidence>
<reference evidence="10" key="1">
    <citation type="submission" date="2019-07" db="EMBL/GenBank/DDBJ databases">
        <title>Hyphodiscus hymeniophilus genome sequencing and assembly.</title>
        <authorList>
            <person name="Kramer G."/>
            <person name="Nodwell J."/>
        </authorList>
    </citation>
    <scope>NUCLEOTIDE SEQUENCE</scope>
    <source>
        <strain evidence="10">ATCC 34498</strain>
    </source>
</reference>
<keyword evidence="3" id="KW-0689">Ribosomal protein</keyword>
<dbReference type="GO" id="GO:0003735">
    <property type="term" value="F:structural constituent of ribosome"/>
    <property type="evidence" value="ECO:0007669"/>
    <property type="project" value="TreeGrafter"/>
</dbReference>
<evidence type="ECO:0000256" key="2">
    <source>
        <dbReference type="ARBA" id="ARBA00010741"/>
    </source>
</evidence>
<feature type="compositionally biased region" description="Basic and acidic residues" evidence="9">
    <location>
        <begin position="249"/>
        <end position="260"/>
    </location>
</feature>
<dbReference type="GO" id="GO:1990904">
    <property type="term" value="C:ribonucleoprotein complex"/>
    <property type="evidence" value="ECO:0007669"/>
    <property type="project" value="UniProtKB-KW"/>
</dbReference>